<dbReference type="STRING" id="1423746.FD27_GL000296"/>
<evidence type="ECO:0000313" key="5">
    <source>
        <dbReference type="EMBL" id="KRL28022.1"/>
    </source>
</evidence>
<dbReference type="Gene3D" id="3.40.50.300">
    <property type="entry name" value="P-loop containing nucleotide triphosphate hydrolases"/>
    <property type="match status" value="2"/>
</dbReference>
<organism evidence="5 6">
    <name type="scientific">Limosilactobacillus frumenti DSM 13145</name>
    <dbReference type="NCBI Taxonomy" id="1423746"/>
    <lineage>
        <taxon>Bacteria</taxon>
        <taxon>Bacillati</taxon>
        <taxon>Bacillota</taxon>
        <taxon>Bacilli</taxon>
        <taxon>Lactobacillales</taxon>
        <taxon>Lactobacillaceae</taxon>
        <taxon>Limosilactobacillus</taxon>
    </lineage>
</organism>
<feature type="domain" description="ABC transporter" evidence="4">
    <location>
        <begin position="306"/>
        <end position="491"/>
    </location>
</feature>
<keyword evidence="1" id="KW-0547">Nucleotide-binding</keyword>
<name>A0A0R1P6B7_9LACO</name>
<comment type="caution">
    <text evidence="5">The sequence shown here is derived from an EMBL/GenBank/DDBJ whole genome shotgun (WGS) entry which is preliminary data.</text>
</comment>
<dbReference type="Proteomes" id="UP000051445">
    <property type="component" value="Unassembled WGS sequence"/>
</dbReference>
<dbReference type="EMBL" id="AZER01000013">
    <property type="protein sequence ID" value="KRL28022.1"/>
    <property type="molecule type" value="Genomic_DNA"/>
</dbReference>
<evidence type="ECO:0000256" key="2">
    <source>
        <dbReference type="ARBA" id="ARBA00022840"/>
    </source>
</evidence>
<dbReference type="AlphaFoldDB" id="A0A0R1P6B7"/>
<evidence type="ECO:0000313" key="6">
    <source>
        <dbReference type="Proteomes" id="UP000051445"/>
    </source>
</evidence>
<reference evidence="5 6" key="1">
    <citation type="journal article" date="2015" name="Genome Announc.">
        <title>Expanding the biotechnology potential of lactobacilli through comparative genomics of 213 strains and associated genera.</title>
        <authorList>
            <person name="Sun Z."/>
            <person name="Harris H.M."/>
            <person name="McCann A."/>
            <person name="Guo C."/>
            <person name="Argimon S."/>
            <person name="Zhang W."/>
            <person name="Yang X."/>
            <person name="Jeffery I.B."/>
            <person name="Cooney J.C."/>
            <person name="Kagawa T.F."/>
            <person name="Liu W."/>
            <person name="Song Y."/>
            <person name="Salvetti E."/>
            <person name="Wrobel A."/>
            <person name="Rasinkangas P."/>
            <person name="Parkhill J."/>
            <person name="Rea M.C."/>
            <person name="O'Sullivan O."/>
            <person name="Ritari J."/>
            <person name="Douillard F.P."/>
            <person name="Paul Ross R."/>
            <person name="Yang R."/>
            <person name="Briner A.E."/>
            <person name="Felis G.E."/>
            <person name="de Vos W.M."/>
            <person name="Barrangou R."/>
            <person name="Klaenhammer T.R."/>
            <person name="Caufield P.W."/>
            <person name="Cui Y."/>
            <person name="Zhang H."/>
            <person name="O'Toole P.W."/>
        </authorList>
    </citation>
    <scope>NUCLEOTIDE SEQUENCE [LARGE SCALE GENOMIC DNA]</scope>
    <source>
        <strain evidence="5 6">DSM 13145</strain>
    </source>
</reference>
<dbReference type="SMART" id="SM00382">
    <property type="entry name" value="AAA"/>
    <property type="match status" value="2"/>
</dbReference>
<dbReference type="PATRIC" id="fig|1423746.3.peg.303"/>
<dbReference type="InterPro" id="IPR051309">
    <property type="entry name" value="ABCF_ATPase"/>
</dbReference>
<dbReference type="CDD" id="cd03221">
    <property type="entry name" value="ABCF_EF-3"/>
    <property type="match status" value="1"/>
</dbReference>
<dbReference type="RefSeq" id="WP_057749088.1">
    <property type="nucleotide sequence ID" value="NZ_AZER01000013.1"/>
</dbReference>
<keyword evidence="6" id="KW-1185">Reference proteome</keyword>
<gene>
    <name evidence="5" type="ORF">FD27_GL000296</name>
</gene>
<dbReference type="InterPro" id="IPR003439">
    <property type="entry name" value="ABC_transporter-like_ATP-bd"/>
</dbReference>
<dbReference type="GO" id="GO:0016887">
    <property type="term" value="F:ATP hydrolysis activity"/>
    <property type="evidence" value="ECO:0007669"/>
    <property type="project" value="InterPro"/>
</dbReference>
<proteinExistence type="predicted"/>
<dbReference type="GO" id="GO:0005524">
    <property type="term" value="F:ATP binding"/>
    <property type="evidence" value="ECO:0007669"/>
    <property type="project" value="UniProtKB-KW"/>
</dbReference>
<evidence type="ECO:0000256" key="3">
    <source>
        <dbReference type="SAM" id="MobiDB-lite"/>
    </source>
</evidence>
<feature type="domain" description="ABC transporter" evidence="4">
    <location>
        <begin position="4"/>
        <end position="213"/>
    </location>
</feature>
<dbReference type="PROSITE" id="PS50893">
    <property type="entry name" value="ABC_TRANSPORTER_2"/>
    <property type="match status" value="2"/>
</dbReference>
<dbReference type="InterPro" id="IPR003593">
    <property type="entry name" value="AAA+_ATPase"/>
</dbReference>
<dbReference type="PANTHER" id="PTHR42855">
    <property type="entry name" value="ABC TRANSPORTER ATP-BINDING SUBUNIT"/>
    <property type="match status" value="1"/>
</dbReference>
<protein>
    <submittedName>
        <fullName evidence="5">ABC superfamily ATP binding cassette transporter, ABC protein</fullName>
    </submittedName>
</protein>
<feature type="region of interest" description="Disordered" evidence="3">
    <location>
        <begin position="231"/>
        <end position="250"/>
    </location>
</feature>
<dbReference type="InterPro" id="IPR027417">
    <property type="entry name" value="P-loop_NTPase"/>
</dbReference>
<evidence type="ECO:0000259" key="4">
    <source>
        <dbReference type="PROSITE" id="PS50893"/>
    </source>
</evidence>
<dbReference type="SUPFAM" id="SSF52540">
    <property type="entry name" value="P-loop containing nucleoside triphosphate hydrolases"/>
    <property type="match status" value="2"/>
</dbReference>
<dbReference type="InterPro" id="IPR017871">
    <property type="entry name" value="ABC_transporter-like_CS"/>
</dbReference>
<dbReference type="OrthoDB" id="9762369at2"/>
<dbReference type="Pfam" id="PF00005">
    <property type="entry name" value="ABC_tran"/>
    <property type="match status" value="2"/>
</dbReference>
<sequence>MIPITIKNLTFAYDGQALLFDHCSLDFNTDWKLGLVGRNGRGKTTLLKLLQHQLPFQGQINVAVSLVYFPLTISDSSDLSWDAISAALPTIEEWQLEREMNYLQMDPALLWQPYSTLSGGEQTKLMLAAIFAQQNHFALLDEPTNHLDQHSRSQVAAYLRNKKTGFIVTSHDRVFIDRIVDHIIAIERQQIVVEQGNYSTYLSQKMRRDQTAISQNQQLHKSINRLKQAQQQRQQWAQNAEKEKQHNSHADKGFIGAKAAKMMKKSLVLNHRLNDQIEQKQGLLNDVETVVPLTINLQSSHHDPLLSLQQVALSINGRTLFQDLSLTVRSHDQVALCADNGSGKSSLFRAIQNNFAGTISGKIQVANGISLSIVRQHYTGFHGSLRDFAQQKHLPYEDLLNMLRKLGMERKTFTTKIEDMSMGQQKKVELARSLVEPAQLYLWDEPLNYLDIENQNQLIQLIKNIRLPLLFIEHDRHFIDEIASSQVRLGPPANA</sequence>
<dbReference type="PANTHER" id="PTHR42855:SF2">
    <property type="entry name" value="DRUG RESISTANCE ABC TRANSPORTER,ATP-BINDING PROTEIN"/>
    <property type="match status" value="1"/>
</dbReference>
<dbReference type="NCBIfam" id="NF000355">
    <property type="entry name" value="ribo_prot_ABC_F"/>
    <property type="match status" value="1"/>
</dbReference>
<feature type="compositionally biased region" description="Basic and acidic residues" evidence="3">
    <location>
        <begin position="240"/>
        <end position="250"/>
    </location>
</feature>
<keyword evidence="2" id="KW-0067">ATP-binding</keyword>
<dbReference type="PROSITE" id="PS00211">
    <property type="entry name" value="ABC_TRANSPORTER_1"/>
    <property type="match status" value="1"/>
</dbReference>
<accession>A0A0R1P6B7</accession>
<evidence type="ECO:0000256" key="1">
    <source>
        <dbReference type="ARBA" id="ARBA00022741"/>
    </source>
</evidence>